<keyword evidence="4 8" id="KW-0812">Transmembrane</keyword>
<dbReference type="InterPro" id="IPR058533">
    <property type="entry name" value="Cation_efflux_TM"/>
</dbReference>
<dbReference type="PANTHER" id="PTHR45820:SF4">
    <property type="entry name" value="ZINC TRANSPORTER 63C, ISOFORM F"/>
    <property type="match status" value="1"/>
</dbReference>
<gene>
    <name evidence="11" type="ORF">NEOLI_002892</name>
</gene>
<reference evidence="11 12" key="1">
    <citation type="submission" date="2016-04" db="EMBL/GenBank/DDBJ databases">
        <title>Evolutionary innovation and constraint leading to complex multicellularity in the Ascomycota.</title>
        <authorList>
            <person name="Cisse O."/>
            <person name="Nguyen A."/>
            <person name="Hewitt D.A."/>
            <person name="Jedd G."/>
            <person name="Stajich J.E."/>
        </authorList>
    </citation>
    <scope>NUCLEOTIDE SEQUENCE [LARGE SCALE GENOMIC DNA]</scope>
    <source>
        <strain evidence="11 12">DAH-3</strain>
    </source>
</reference>
<dbReference type="InterPro" id="IPR027469">
    <property type="entry name" value="Cation_efflux_TMD_sf"/>
</dbReference>
<evidence type="ECO:0000256" key="7">
    <source>
        <dbReference type="ARBA" id="ARBA00023136"/>
    </source>
</evidence>
<dbReference type="OMA" id="FQDCASW"/>
<keyword evidence="5" id="KW-0862">Zinc</keyword>
<evidence type="ECO:0000313" key="12">
    <source>
        <dbReference type="Proteomes" id="UP000186594"/>
    </source>
</evidence>
<evidence type="ECO:0000256" key="3">
    <source>
        <dbReference type="ARBA" id="ARBA00022448"/>
    </source>
</evidence>
<evidence type="ECO:0000256" key="5">
    <source>
        <dbReference type="ARBA" id="ARBA00022833"/>
    </source>
</evidence>
<comment type="caution">
    <text evidence="11">The sequence shown here is derived from an EMBL/GenBank/DDBJ whole genome shotgun (WGS) entry which is preliminary data.</text>
</comment>
<dbReference type="Pfam" id="PF16916">
    <property type="entry name" value="ZT_dimer"/>
    <property type="match status" value="1"/>
</dbReference>
<feature type="transmembrane region" description="Helical" evidence="8">
    <location>
        <begin position="127"/>
        <end position="146"/>
    </location>
</feature>
<dbReference type="OrthoDB" id="9944568at2759"/>
<keyword evidence="7 8" id="KW-0472">Membrane</keyword>
<feature type="domain" description="Cation efflux protein transmembrane" evidence="9">
    <location>
        <begin position="57"/>
        <end position="331"/>
    </location>
</feature>
<evidence type="ECO:0000256" key="6">
    <source>
        <dbReference type="ARBA" id="ARBA00022989"/>
    </source>
</evidence>
<dbReference type="GO" id="GO:0016020">
    <property type="term" value="C:membrane"/>
    <property type="evidence" value="ECO:0007669"/>
    <property type="project" value="UniProtKB-SubCell"/>
</dbReference>
<dbReference type="Pfam" id="PF01545">
    <property type="entry name" value="Cation_efflux"/>
    <property type="match status" value="1"/>
</dbReference>
<dbReference type="Proteomes" id="UP000186594">
    <property type="component" value="Unassembled WGS sequence"/>
</dbReference>
<evidence type="ECO:0000256" key="4">
    <source>
        <dbReference type="ARBA" id="ARBA00022692"/>
    </source>
</evidence>
<name>A0A1U7LJA7_NEOID</name>
<dbReference type="InterPro" id="IPR036837">
    <property type="entry name" value="Cation_efflux_CTD_sf"/>
</dbReference>
<sequence length="447" mass="48993">MPPLSRSTRIGILLAIDSLSAPDLADPRKATRSIPWRWLPIRSTWHSPAAAAADPQLNDVFSLIVALYAVKLAGSRKASSEYSYGWQRAEILGALINGVFLLALCLSIFLEAVQRFFEPQEISNPKLVLIVGCAGLASNLIGLVLFHEHGHGHQQYHGAVEESDSGPVDRGDIESVLPSTIVQSIARPRQVSTRPRSRHTSFASADSIYLHPSQSRRAVIEAAKPDDDVDQDLVEADAAALHSTHKHLLNKLNGNSGKDSHSHRNLNMRGVFLHVMGDFVGNLGVVATALFIWKTDFSWRFYSDPVISLFITAIIFSSALPLCKSASQILLQRVPTGVKLSDVKEDISNIKGVDSVHELHIWQLSDIKMIASVHVMVSLLPTESKEYMTIATAIRTCLHEYGIHSSTIQPEFAGIIPRMHPRIEEVGDNTCLLSCVGGDHCNDAQCC</sequence>
<evidence type="ECO:0000256" key="8">
    <source>
        <dbReference type="SAM" id="Phobius"/>
    </source>
</evidence>
<dbReference type="InterPro" id="IPR027470">
    <property type="entry name" value="Cation_efflux_CTD"/>
</dbReference>
<feature type="transmembrane region" description="Helical" evidence="8">
    <location>
        <begin position="271"/>
        <end position="293"/>
    </location>
</feature>
<evidence type="ECO:0000313" key="11">
    <source>
        <dbReference type="EMBL" id="OLL22740.1"/>
    </source>
</evidence>
<dbReference type="SUPFAM" id="SSF160240">
    <property type="entry name" value="Cation efflux protein cytoplasmic domain-like"/>
    <property type="match status" value="1"/>
</dbReference>
<comment type="similarity">
    <text evidence="2">Belongs to the cation diffusion facilitator (CDF) transporter (TC 2.A.4) family. SLC30A subfamily.</text>
</comment>
<dbReference type="PANTHER" id="PTHR45820">
    <property type="entry name" value="FI23527P1"/>
    <property type="match status" value="1"/>
</dbReference>
<proteinExistence type="inferred from homology"/>
<feature type="domain" description="Cation efflux protein cytoplasmic" evidence="10">
    <location>
        <begin position="337"/>
        <end position="411"/>
    </location>
</feature>
<dbReference type="InterPro" id="IPR002524">
    <property type="entry name" value="Cation_efflux"/>
</dbReference>
<dbReference type="STRING" id="1198029.A0A1U7LJA7"/>
<keyword evidence="6 8" id="KW-1133">Transmembrane helix</keyword>
<evidence type="ECO:0000259" key="9">
    <source>
        <dbReference type="Pfam" id="PF01545"/>
    </source>
</evidence>
<evidence type="ECO:0000256" key="1">
    <source>
        <dbReference type="ARBA" id="ARBA00004141"/>
    </source>
</evidence>
<keyword evidence="3" id="KW-0813">Transport</keyword>
<accession>A0A1U7LJA7</accession>
<dbReference type="AlphaFoldDB" id="A0A1U7LJA7"/>
<dbReference type="GO" id="GO:0006882">
    <property type="term" value="P:intracellular zinc ion homeostasis"/>
    <property type="evidence" value="ECO:0007669"/>
    <property type="project" value="TreeGrafter"/>
</dbReference>
<evidence type="ECO:0000256" key="2">
    <source>
        <dbReference type="ARBA" id="ARBA00008873"/>
    </source>
</evidence>
<comment type="subcellular location">
    <subcellularLocation>
        <location evidence="1">Membrane</location>
        <topology evidence="1">Multi-pass membrane protein</topology>
    </subcellularLocation>
</comment>
<feature type="transmembrane region" description="Helical" evidence="8">
    <location>
        <begin position="305"/>
        <end position="323"/>
    </location>
</feature>
<keyword evidence="12" id="KW-1185">Reference proteome</keyword>
<feature type="transmembrane region" description="Helical" evidence="8">
    <location>
        <begin position="91"/>
        <end position="112"/>
    </location>
</feature>
<organism evidence="11 12">
    <name type="scientific">Neolecta irregularis (strain DAH-3)</name>
    <dbReference type="NCBI Taxonomy" id="1198029"/>
    <lineage>
        <taxon>Eukaryota</taxon>
        <taxon>Fungi</taxon>
        <taxon>Dikarya</taxon>
        <taxon>Ascomycota</taxon>
        <taxon>Taphrinomycotina</taxon>
        <taxon>Neolectales</taxon>
        <taxon>Neolectaceae</taxon>
        <taxon>Neolecta</taxon>
    </lineage>
</organism>
<dbReference type="EMBL" id="LXFE01002865">
    <property type="protein sequence ID" value="OLL22740.1"/>
    <property type="molecule type" value="Genomic_DNA"/>
</dbReference>
<evidence type="ECO:0000259" key="10">
    <source>
        <dbReference type="Pfam" id="PF16916"/>
    </source>
</evidence>
<dbReference type="NCBIfam" id="TIGR01297">
    <property type="entry name" value="CDF"/>
    <property type="match status" value="1"/>
</dbReference>
<protein>
    <submittedName>
        <fullName evidence="11">Zinc homeostasis factor 1</fullName>
    </submittedName>
</protein>
<dbReference type="SUPFAM" id="SSF161111">
    <property type="entry name" value="Cation efflux protein transmembrane domain-like"/>
    <property type="match status" value="1"/>
</dbReference>
<dbReference type="Gene3D" id="1.20.1510.10">
    <property type="entry name" value="Cation efflux protein transmembrane domain"/>
    <property type="match status" value="2"/>
</dbReference>
<dbReference type="GO" id="GO:0005385">
    <property type="term" value="F:zinc ion transmembrane transporter activity"/>
    <property type="evidence" value="ECO:0007669"/>
    <property type="project" value="TreeGrafter"/>
</dbReference>